<dbReference type="GO" id="GO:0031932">
    <property type="term" value="C:TORC2 complex"/>
    <property type="evidence" value="ECO:0007669"/>
    <property type="project" value="TreeGrafter"/>
</dbReference>
<keyword evidence="8" id="KW-0866">Nonsense-mediated mRNA decay</keyword>
<dbReference type="GO" id="GO:0005634">
    <property type="term" value="C:nucleus"/>
    <property type="evidence" value="ECO:0007669"/>
    <property type="project" value="TreeGrafter"/>
</dbReference>
<evidence type="ECO:0000256" key="8">
    <source>
        <dbReference type="ARBA" id="ARBA00023161"/>
    </source>
</evidence>
<reference evidence="11" key="1">
    <citation type="journal article" date="2012" name="Nat. Genet.">
        <title>Whole-genome sequence of Schistosoma haematobium.</title>
        <authorList>
            <person name="Young N.D."/>
            <person name="Jex A.R."/>
            <person name="Li B."/>
            <person name="Liu S."/>
            <person name="Yang L."/>
            <person name="Xiong Z."/>
            <person name="Li Y."/>
            <person name="Cantacessi C."/>
            <person name="Hall R.S."/>
            <person name="Xu X."/>
            <person name="Chen F."/>
            <person name="Wu X."/>
            <person name="Zerlotini A."/>
            <person name="Oliveira G."/>
            <person name="Hofmann A."/>
            <person name="Zhang G."/>
            <person name="Fang X."/>
            <person name="Kang Y."/>
            <person name="Campbell B.E."/>
            <person name="Loukas A."/>
            <person name="Ranganathan S."/>
            <person name="Rollinson D."/>
            <person name="Rinaldi G."/>
            <person name="Brindley P.J."/>
            <person name="Yang H."/>
            <person name="Wang J."/>
            <person name="Wang J."/>
            <person name="Gasser R.B."/>
        </authorList>
    </citation>
    <scope>NUCLEOTIDE SEQUENCE [LARGE SCALE GENOMIC DNA]</scope>
</reference>
<evidence type="ECO:0000256" key="5">
    <source>
        <dbReference type="ARBA" id="ARBA00022741"/>
    </source>
</evidence>
<evidence type="ECO:0000256" key="9">
    <source>
        <dbReference type="ARBA" id="ARBA00047899"/>
    </source>
</evidence>
<evidence type="ECO:0000256" key="6">
    <source>
        <dbReference type="ARBA" id="ARBA00022777"/>
    </source>
</evidence>
<dbReference type="Gene3D" id="3.30.1010.10">
    <property type="entry name" value="Phosphatidylinositol 3-kinase Catalytic Subunit, Chain A, domain 4"/>
    <property type="match status" value="1"/>
</dbReference>
<evidence type="ECO:0000256" key="3">
    <source>
        <dbReference type="ARBA" id="ARBA00022527"/>
    </source>
</evidence>
<dbReference type="GO" id="GO:0005737">
    <property type="term" value="C:cytoplasm"/>
    <property type="evidence" value="ECO:0007669"/>
    <property type="project" value="TreeGrafter"/>
</dbReference>
<organism evidence="11">
    <name type="scientific">Schistosoma haematobium</name>
    <name type="common">Blood fluke</name>
    <dbReference type="NCBI Taxonomy" id="6185"/>
    <lineage>
        <taxon>Eukaryota</taxon>
        <taxon>Metazoa</taxon>
        <taxon>Spiralia</taxon>
        <taxon>Lophotrochozoa</taxon>
        <taxon>Platyhelminthes</taxon>
        <taxon>Trematoda</taxon>
        <taxon>Digenea</taxon>
        <taxon>Strigeidida</taxon>
        <taxon>Schistosomatoidea</taxon>
        <taxon>Schistosomatidae</taxon>
        <taxon>Schistosoma</taxon>
    </lineage>
</organism>
<evidence type="ECO:0000256" key="10">
    <source>
        <dbReference type="ARBA" id="ARBA00048679"/>
    </source>
</evidence>
<proteinExistence type="inferred from homology"/>
<dbReference type="SUPFAM" id="SSF56112">
    <property type="entry name" value="Protein kinase-like (PK-like)"/>
    <property type="match status" value="1"/>
</dbReference>
<evidence type="ECO:0000256" key="1">
    <source>
        <dbReference type="ARBA" id="ARBA00011031"/>
    </source>
</evidence>
<dbReference type="Gene3D" id="1.25.40.20">
    <property type="entry name" value="Ankyrin repeat-containing domain"/>
    <property type="match status" value="1"/>
</dbReference>
<dbReference type="GO" id="GO:0031931">
    <property type="term" value="C:TORC1 complex"/>
    <property type="evidence" value="ECO:0007669"/>
    <property type="project" value="TreeGrafter"/>
</dbReference>
<dbReference type="Pfam" id="PF12796">
    <property type="entry name" value="Ank_2"/>
    <property type="match status" value="1"/>
</dbReference>
<dbReference type="InterPro" id="IPR002110">
    <property type="entry name" value="Ankyrin_rpt"/>
</dbReference>
<keyword evidence="3" id="KW-0723">Serine/threonine-protein kinase</keyword>
<dbReference type="GO" id="GO:0005524">
    <property type="term" value="F:ATP binding"/>
    <property type="evidence" value="ECO:0007669"/>
    <property type="project" value="UniProtKB-KW"/>
</dbReference>
<dbReference type="EMBL" id="KL250716">
    <property type="protein sequence ID" value="KGB35793.1"/>
    <property type="molecule type" value="Genomic_DNA"/>
</dbReference>
<keyword evidence="6 11" id="KW-0418">Kinase</keyword>
<dbReference type="InterPro" id="IPR031559">
    <property type="entry name" value="SMG1"/>
</dbReference>
<dbReference type="CDD" id="cd05170">
    <property type="entry name" value="PIKKc_SMG1"/>
    <property type="match status" value="1"/>
</dbReference>
<keyword evidence="7" id="KW-0067">ATP-binding</keyword>
<comment type="similarity">
    <text evidence="1">Belongs to the PI3/PI4-kinase family.</text>
</comment>
<dbReference type="PROSITE" id="PS51190">
    <property type="entry name" value="FATC"/>
    <property type="match status" value="1"/>
</dbReference>
<comment type="catalytic activity">
    <reaction evidence="10">
        <text>L-seryl-[protein] + ATP = O-phospho-L-seryl-[protein] + ADP + H(+)</text>
        <dbReference type="Rhea" id="RHEA:17989"/>
        <dbReference type="Rhea" id="RHEA-COMP:9863"/>
        <dbReference type="Rhea" id="RHEA-COMP:11604"/>
        <dbReference type="ChEBI" id="CHEBI:15378"/>
        <dbReference type="ChEBI" id="CHEBI:29999"/>
        <dbReference type="ChEBI" id="CHEBI:30616"/>
        <dbReference type="ChEBI" id="CHEBI:83421"/>
        <dbReference type="ChEBI" id="CHEBI:456216"/>
        <dbReference type="EC" id="2.7.11.1"/>
    </reaction>
</comment>
<dbReference type="InterPro" id="IPR036940">
    <property type="entry name" value="PI3/4_kinase_cat_sf"/>
</dbReference>
<dbReference type="InterPro" id="IPR000403">
    <property type="entry name" value="PI3/4_kinase_cat_dom"/>
</dbReference>
<protein>
    <recommendedName>
        <fullName evidence="2">non-specific serine/threonine protein kinase</fullName>
        <ecNumber evidence="2">2.7.11.1</ecNumber>
    </recommendedName>
</protein>
<dbReference type="Pfam" id="PF00454">
    <property type="entry name" value="PI3_PI4_kinase"/>
    <property type="match status" value="1"/>
</dbReference>
<dbReference type="InterPro" id="IPR036770">
    <property type="entry name" value="Ankyrin_rpt-contain_sf"/>
</dbReference>
<dbReference type="SMART" id="SM00248">
    <property type="entry name" value="ANK"/>
    <property type="match status" value="3"/>
</dbReference>
<dbReference type="InterPro" id="IPR003152">
    <property type="entry name" value="FATC_dom"/>
</dbReference>
<keyword evidence="5" id="KW-0547">Nucleotide-binding</keyword>
<evidence type="ECO:0000256" key="2">
    <source>
        <dbReference type="ARBA" id="ARBA00012513"/>
    </source>
</evidence>
<dbReference type="GO" id="GO:0004674">
    <property type="term" value="F:protein serine/threonine kinase activity"/>
    <property type="evidence" value="ECO:0007669"/>
    <property type="project" value="UniProtKB-KW"/>
</dbReference>
<evidence type="ECO:0000256" key="4">
    <source>
        <dbReference type="ARBA" id="ARBA00022679"/>
    </source>
</evidence>
<keyword evidence="4" id="KW-0808">Transferase</keyword>
<sequence length="4063" mass="456201">MEKCGTTTQNWFLAIEKGDLSLVQKLWKDINDIDVTDNYILNNIKHENVTGLIVGAHYGHKDIVRWLLKNKANPNWETNLKWRPIHFAAKRGHCATVDMLCSSGAVVDPVTMVCDYYLILFQNNETPLSLAVQSHMRDTVRKLVHLGAKTSKSNEGLFYHYVYTGVLVSDNKAPGSHDSTDSFRDKNLQLQNQNARSNSSMLPVISTSCLDSDLKDLSVAIFDSQIIMNQLQCQSTSYDLELARRKRELIRRLPLLPCMSLQSANQFLQLTQRASRADLPLESRLLAVSHLFNLLSVSPVNDAHNDLSNKTSNNAFNEPYLRLIEACLCETHCPLELTVELSRLAVHMASLGVNKQIDVNGAVAGDDFTPKSNTPSGHVISYILKLFRKLVLKSNPQYRSGILAHLSRILSDLYAPVGDRKRYNISNLCSWIDLIPFSSSVISNLIRLGESLDQPLNVPRFAQLVGLTARCLISVYTKSCSSSFSARFSDLADILVGWSVDSSGNSKDVNINIIYEELYFGLSHWFLISTEEKINEYKQTSLPLIINENIREMISHLLEDSENSLNTAISECSIMSCKRGTPISGSVKLASDPNSHFVSVQLFLNVLCSIFGGICKHAFDSTHLCFNDVISGNVSQWIERLLHIIQSTSAYYNSLISQKQSGSWHSGHGNVSSPRAPLIVLDGIQSSVFKLLNCLIQFSDCSNVDIISVDNCVISSVDPGSLPNTDCSLYSLLELVFTVIKIKCSSTFTSANPSSLLIYFDSHSKLHHFKFCSKSNVEKGSSPSQKIFRMLCYMSSTLHLQSAVCELALSDLQLAIGSQKQSDSSCSHKAEILGLFSLSLLTEVMKSMSCELKNKLLYRVYEIIQPNCFENWHYFSPRLRIVLLSFMNNSSLIKRSQPVYIRDMITGFLSVKSISSIECCVLLNLTDLFLSEGVLNSDDQLSLIFHLITLSKCMLITQIVLDSTHNNVFTFIVNVLMKHTLPHIEKGNAILASHLLHLSQISLSYPCPQVQKAGNDLLLLVGSFSFSKVEFPASCLYSELLWFTTRRPDQSATALLPVSDGSHNNLITMTTAFPSLPAVAGILGILTRGAPYTQKVESSRLKILKSPIDWIRRLSYLVSPLPSDKKYDFSLLQCTSFIQPVLWHTAWAMVDYKLKVAPWANPLKTFFSLEGTLRAIIQPVYSNDSSNNNQSSIISFHMASSEAFSHQKKNRHLSQIHLLLNFLNYLERVIFNATNGFAIALSHPSTSASIFFTANENTCTQWFNRIRTLLVRISSDLPLVSCGGMGPANEVLSTTIYHAYNLLKIISNYNNPSVQEIWISTLKQYGDPIDLFIYLSNALHHLGAWEELKALAQWTDDLFTAEKNPLSWLHGISSLARGRWDQGILQLTSFVDSNLPKSSALNPENVITNETDKCSIPTSTAYIVNVLLQMYLSEGNYTCAHKLRNRITSCVKMKSLKESSTFQLNSARLDCLSKLSEWVSENVVEDNLIPSSSELWSQSSIQKQLDSLLVNAACVKHDSYGNTEDKLLELTTIIRQKSASANFLLPLNMFADFYSQPNYVLDDGLQDYMIKAQLILSERTCTMYGSSSPINYSTWLHLISSNMKAHSVAELSACQWACLNNCPYLARRLLVKTAKCLTLLDTSVDKEATYFDKLCNVALSSSDDILSKLSQLDTLKFYNCMARILWLFGSGNDEQELVNKTKAIAVLTSGLRLGLMKKYSCDAIETSSKCNLEAEMALSLFDWLESPTNTNDISMAEKIYLSFISSDEPGEKSEKFLRIASDLELFSCLSDVSWCNGIPDITEPLQSTNSFLGSSTSWTNRLLMMATHLSSNGSSASVWLKLANWCYLRGYKEIHEFQSAARNFITVLNEKSSNHSSVPVLLKLVQPQEYTSLTILVEKLFSLENSTDDSKDVDLLITALISALTTFLATDRCDEDDSELFNHHSDLPVHLHQFSSQCPDDQIDSQMQQKFFSHLRNIIPSLKNPSLSNDLVQLLHQLLVSITERQHTLHMSAAQAYATFLTIADQSRGSGNSIFYKPVTKLDITTTTLKFLDLLCSPSRKLRSMISGFLDQASPVLSEFNHQRINVQSDKLQHGIGSKSSPTLGGPAIWEACLPQVLVRLGLPDDMIRNCLVALLNRLIYVGTDNNVNFKWNSPSFRLATQLVFPAVVAACDPVNPDKNVPDIQRKENPADTADNLDLTISTNATTLESDSKLNPSHSFSKIVIALRNTGFSDLVHEVEIFTYELQRITVLWEELWLGSLVQHLDELSKKINLLESELKRTEKIDVSQTVETSKALSKRILSKHSIIEKENNFLLSHDVITNDTDFTSVETIEDDLLGSKNLTESIDLAKYLAALQPTLDLLSQLYSLTILVKPETPHEEWFQRTFGHVIDELQESLLHPMDLRDVKEPVSLIRQLIHQLQTTHQSTSFSQVPAVSRVGAAPDIDARQSINNVSYLNLRQLSPRLCSIQFKNDHSVSSTKSFTCGIPLPGHLGIGASYLGSRITVLPTKTRPKRLLLRAQNGRSYPYLLKGLEDLRLDDRIMHLFELTNIAAVELSSNNFRYFENTFARTYSVTPLGVRSGLLQMVQGAVPLFSLYKKWQLRNYKLSSSNGYVSSTSVIPRPGELFHARLKEFLHAAGHHYQSQSRSNWPLEILREVLISLEAETPSDLLTRELWASNPSCASWWRVTRTFAKSAGLLSSLGYLVGLGDRHLDNLLIDLSTGHIVHIDYNVCFDKGKSLRVAERVPFRLTRILRHALGPACQDTLVRGTFRFTAESGLQAARHIVDPILIQLKAFLIDPLVDWQQKKHPTSSSQIVTDFIHLAAFHGGGSTNSCNYQTISTYRRLRRVDSELRMYSGLLTVRLVELVQSACLDSLFSSLDVVVSRLTVWTELKKARQHASFIKTRYLTLIAATHDDLSSSEYRCQQVEKAKQRIEDLHGEFSKQNKIWIDEILSHFQNYRSLVDSTWLSSLIASNEDVNSALCVTLSNYYTIARIYITSSEFIDSLAHWIDQLKYFHSQMDLSMKSNNIGSLMNLISSDIPLYTSNFDLKLSNVLELAAKKSFNHLCELRRIKEENVNSLSDYANTESAILHEINNLNLFVFDQGAAGVTAYCWALFDYVLSVSINSLAIEIDFKEWNLNNGNCQTDTTHIKSLPLDQLGTCTDCLVNLFSVLRHQSTGVWNLNAGYEADVRRELAFLIAVKDSIRCISQLRSNLIRLLVPEAIESLITANVSMVENFSRFVVHHMAKPNTTNLRQLVDNFLLKDFIIENQGDAQLHHVLVAVHLALTNTTSQLEEIAIRISSCTITALAWYYVDIISQVTTVLMSKSSNCSEGAASLWRWEPNLSSSISDNIASCTWTDEVYNAGIMSFISVLEDGLTHWQIIHHGYTDNISDLTPKLFIDPIDNFIGRLSSRLALASLVGLASSRLFCVLVENTGLSIHRLLVEGELSAKASGSVSVVSLSAEKIVESVNVQISMTQPVSVQHLRTPACNLIHRLVTRSSQLSQCSEETFEIEAAEQHYKHLILSLSAYNWMHTIEIDKTSQLFKQDPCICLTNALNSIKDAAELGSASGENMSEISANAIARSIYYVETLRSSGLSSSSSFSRCVNIVNELEKAIKHKEKLISEFTELDRIIYSVKDTYGLKWPIHDWFQSSSDRHSDEVVESNLLELVKSDLTSAELAVNKLHQRLLFIKEEFNEMDLKSEPLNDVSFNRSSSPVVIPKRVNRNPQSCRLTTLTLQPTVSLSLCSSEASTNAKQPTMIASLRFQLSTLQKEKLSDIRQIVKILSRYDSVRLNLLRSDQMSLSETCTTSIWSAWLDEHQNWTTIVLSVLKRLTKFISSFSPSVKRSTSSEPCEPCETIDETEFATSLNKDCLLVKCKLVEELIKPLLNGIYENVYSNPHLYHSLEGFLDMLNEHYRNIKEIMFIQMKESEVEIIEPKPTPKVEKVILPGRSLNMAALFVWNRIYNRLHGFDSFLPTANTDQSMSISAQIDACIHEATNVDNLALMYEGWTAWYCVKALPDLFSVLSNPKKLRLMGHSFTVQMNVNIAYPFYSGPEYRNI</sequence>
<dbReference type="Gene3D" id="1.10.1070.11">
    <property type="entry name" value="Phosphatidylinositol 3-/4-kinase, catalytic domain"/>
    <property type="match status" value="1"/>
</dbReference>
<evidence type="ECO:0000313" key="11">
    <source>
        <dbReference type="EMBL" id="KGB35793.1"/>
    </source>
</evidence>
<dbReference type="EC" id="2.7.11.1" evidence="2"/>
<dbReference type="Pfam" id="PF15785">
    <property type="entry name" value="SMG1"/>
    <property type="match status" value="1"/>
</dbReference>
<dbReference type="SMART" id="SM01343">
    <property type="entry name" value="FATC"/>
    <property type="match status" value="1"/>
</dbReference>
<dbReference type="PROSITE" id="PS50088">
    <property type="entry name" value="ANK_REPEAT"/>
    <property type="match status" value="1"/>
</dbReference>
<dbReference type="PANTHER" id="PTHR11139:SF119">
    <property type="entry name" value="SERINE_THREONINE-PROTEIN KINASE SMG1"/>
    <property type="match status" value="1"/>
</dbReference>
<dbReference type="InterPro" id="IPR039414">
    <property type="entry name" value="SMG1_PIKKc"/>
</dbReference>
<dbReference type="Pfam" id="PF02260">
    <property type="entry name" value="FATC"/>
    <property type="match status" value="1"/>
</dbReference>
<gene>
    <name evidence="11" type="ORF">MS3_04050</name>
</gene>
<dbReference type="InterPro" id="IPR011009">
    <property type="entry name" value="Kinase-like_dom_sf"/>
</dbReference>
<accession>A0A095C2E2</accession>
<name>A0A095C2E2_SCHHA</name>
<evidence type="ECO:0000256" key="7">
    <source>
        <dbReference type="ARBA" id="ARBA00022840"/>
    </source>
</evidence>
<dbReference type="SUPFAM" id="SSF48403">
    <property type="entry name" value="Ankyrin repeat"/>
    <property type="match status" value="1"/>
</dbReference>
<dbReference type="GO" id="GO:0000184">
    <property type="term" value="P:nuclear-transcribed mRNA catabolic process, nonsense-mediated decay"/>
    <property type="evidence" value="ECO:0007669"/>
    <property type="project" value="UniProtKB-KW"/>
</dbReference>
<dbReference type="GO" id="GO:0016242">
    <property type="term" value="P:negative regulation of macroautophagy"/>
    <property type="evidence" value="ECO:0007669"/>
    <property type="project" value="TreeGrafter"/>
</dbReference>
<dbReference type="PANTHER" id="PTHR11139">
    <property type="entry name" value="ATAXIA TELANGIECTASIA MUTATED ATM -RELATED"/>
    <property type="match status" value="1"/>
</dbReference>
<dbReference type="PROSITE" id="PS50290">
    <property type="entry name" value="PI3_4_KINASE_3"/>
    <property type="match status" value="1"/>
</dbReference>
<dbReference type="InterPro" id="IPR050517">
    <property type="entry name" value="DDR_Repair_Kinase"/>
</dbReference>
<dbReference type="STRING" id="6185.A0A095C2E2"/>
<dbReference type="SMART" id="SM00146">
    <property type="entry name" value="PI3Kc"/>
    <property type="match status" value="1"/>
</dbReference>
<dbReference type="GO" id="GO:0031929">
    <property type="term" value="P:TOR signaling"/>
    <property type="evidence" value="ECO:0007669"/>
    <property type="project" value="TreeGrafter"/>
</dbReference>
<comment type="catalytic activity">
    <reaction evidence="9">
        <text>L-threonyl-[protein] + ATP = O-phospho-L-threonyl-[protein] + ADP + H(+)</text>
        <dbReference type="Rhea" id="RHEA:46608"/>
        <dbReference type="Rhea" id="RHEA-COMP:11060"/>
        <dbReference type="Rhea" id="RHEA-COMP:11605"/>
        <dbReference type="ChEBI" id="CHEBI:15378"/>
        <dbReference type="ChEBI" id="CHEBI:30013"/>
        <dbReference type="ChEBI" id="CHEBI:30616"/>
        <dbReference type="ChEBI" id="CHEBI:61977"/>
        <dbReference type="ChEBI" id="CHEBI:456216"/>
        <dbReference type="EC" id="2.7.11.1"/>
    </reaction>
</comment>
<dbReference type="SMART" id="SM01345">
    <property type="entry name" value="Rapamycin_bind"/>
    <property type="match status" value="1"/>
</dbReference>